<dbReference type="InterPro" id="IPR027417">
    <property type="entry name" value="P-loop_NTPase"/>
</dbReference>
<name>G3IBM0_CRIGR</name>
<dbReference type="InterPro" id="IPR000863">
    <property type="entry name" value="Sulfotransferase_dom"/>
</dbReference>
<evidence type="ECO:0000256" key="4">
    <source>
        <dbReference type="ARBA" id="ARBA00022679"/>
    </source>
</evidence>
<comment type="subcellular location">
    <subcellularLocation>
        <location evidence="1">Cytoplasm</location>
    </subcellularLocation>
</comment>
<protein>
    <recommendedName>
        <fullName evidence="5">Sulfotransferase</fullName>
        <ecNumber evidence="5">2.8.2.-</ecNumber>
    </recommendedName>
</protein>
<dbReference type="EMBL" id="JH001833">
    <property type="protein sequence ID" value="EGW05455.1"/>
    <property type="molecule type" value="Genomic_DNA"/>
</dbReference>
<gene>
    <name evidence="7" type="ORF">I79_021046</name>
</gene>
<evidence type="ECO:0000259" key="6">
    <source>
        <dbReference type="Pfam" id="PF00685"/>
    </source>
</evidence>
<dbReference type="SUPFAM" id="SSF52540">
    <property type="entry name" value="P-loop containing nucleoside triphosphate hydrolases"/>
    <property type="match status" value="2"/>
</dbReference>
<evidence type="ECO:0000256" key="5">
    <source>
        <dbReference type="RuleBase" id="RU361155"/>
    </source>
</evidence>
<dbReference type="Gene3D" id="3.40.50.300">
    <property type="entry name" value="P-loop containing nucleotide triphosphate hydrolases"/>
    <property type="match status" value="2"/>
</dbReference>
<feature type="domain" description="Sulfotransferase" evidence="6">
    <location>
        <begin position="38"/>
        <end position="85"/>
    </location>
</feature>
<dbReference type="STRING" id="10029.G3IBM0"/>
<reference evidence="8" key="1">
    <citation type="journal article" date="2011" name="Nat. Biotechnol.">
        <title>The genomic sequence of the Chinese hamster ovary (CHO)-K1 cell line.</title>
        <authorList>
            <person name="Xu X."/>
            <person name="Nagarajan H."/>
            <person name="Lewis N.E."/>
            <person name="Pan S."/>
            <person name="Cai Z."/>
            <person name="Liu X."/>
            <person name="Chen W."/>
            <person name="Xie M."/>
            <person name="Wang W."/>
            <person name="Hammond S."/>
            <person name="Andersen M.R."/>
            <person name="Neff N."/>
            <person name="Passarelli B."/>
            <person name="Koh W."/>
            <person name="Fan H.C."/>
            <person name="Wang J."/>
            <person name="Gui Y."/>
            <person name="Lee K.H."/>
            <person name="Betenbaugh M.J."/>
            <person name="Quake S.R."/>
            <person name="Famili I."/>
            <person name="Palsson B.O."/>
            <person name="Wang J."/>
        </authorList>
    </citation>
    <scope>NUCLEOTIDE SEQUENCE [LARGE SCALE GENOMIC DNA]</scope>
    <source>
        <strain evidence="8">CHO K1 cell line</strain>
    </source>
</reference>
<keyword evidence="4 5" id="KW-0808">Transferase</keyword>
<dbReference type="InParanoid" id="G3IBM0"/>
<dbReference type="AlphaFoldDB" id="G3IBM0"/>
<dbReference type="GO" id="GO:0005737">
    <property type="term" value="C:cytoplasm"/>
    <property type="evidence" value="ECO:0007669"/>
    <property type="project" value="UniProtKB-SubCell"/>
</dbReference>
<evidence type="ECO:0000256" key="1">
    <source>
        <dbReference type="ARBA" id="ARBA00004496"/>
    </source>
</evidence>
<dbReference type="EC" id="2.8.2.-" evidence="5"/>
<dbReference type="Proteomes" id="UP000001075">
    <property type="component" value="Unassembled WGS sequence"/>
</dbReference>
<evidence type="ECO:0000313" key="8">
    <source>
        <dbReference type="Proteomes" id="UP000001075"/>
    </source>
</evidence>
<sequence>MGTPEDVYRKDLKMIHGCPMVYAFALNWERIEEFQSRPDDLVITTYPKSGTTWISEIVDMVLNDGNVEKCKRDVITAKVPMLELTIPELQISGVVGDWKNYFTVAQNEKFDVIYKKEMSGTMLKFFKEIQSVEAST</sequence>
<dbReference type="eggNOG" id="KOG1584">
    <property type="taxonomic scope" value="Eukaryota"/>
</dbReference>
<accession>G3IBM0</accession>
<dbReference type="GO" id="GO:0008146">
    <property type="term" value="F:sulfotransferase activity"/>
    <property type="evidence" value="ECO:0007669"/>
    <property type="project" value="InterPro"/>
</dbReference>
<feature type="domain" description="Sulfotransferase" evidence="6">
    <location>
        <begin position="92"/>
        <end position="121"/>
    </location>
</feature>
<comment type="similarity">
    <text evidence="2 5">Belongs to the sulfotransferase 1 family.</text>
</comment>
<keyword evidence="3" id="KW-0963">Cytoplasm</keyword>
<proteinExistence type="inferred from homology"/>
<evidence type="ECO:0000256" key="2">
    <source>
        <dbReference type="ARBA" id="ARBA00005771"/>
    </source>
</evidence>
<dbReference type="PANTHER" id="PTHR11783">
    <property type="entry name" value="SULFOTRANSFERASE SULT"/>
    <property type="match status" value="1"/>
</dbReference>
<evidence type="ECO:0000256" key="3">
    <source>
        <dbReference type="ARBA" id="ARBA00022490"/>
    </source>
</evidence>
<organism evidence="7 8">
    <name type="scientific">Cricetulus griseus</name>
    <name type="common">Chinese hamster</name>
    <name type="synonym">Cricetulus barabensis griseus</name>
    <dbReference type="NCBI Taxonomy" id="10029"/>
    <lineage>
        <taxon>Eukaryota</taxon>
        <taxon>Metazoa</taxon>
        <taxon>Chordata</taxon>
        <taxon>Craniata</taxon>
        <taxon>Vertebrata</taxon>
        <taxon>Euteleostomi</taxon>
        <taxon>Mammalia</taxon>
        <taxon>Eutheria</taxon>
        <taxon>Euarchontoglires</taxon>
        <taxon>Glires</taxon>
        <taxon>Rodentia</taxon>
        <taxon>Myomorpha</taxon>
        <taxon>Muroidea</taxon>
        <taxon>Cricetidae</taxon>
        <taxon>Cricetinae</taxon>
        <taxon>Cricetulus</taxon>
    </lineage>
</organism>
<dbReference type="Pfam" id="PF00685">
    <property type="entry name" value="Sulfotransfer_1"/>
    <property type="match status" value="2"/>
</dbReference>
<evidence type="ECO:0000313" key="7">
    <source>
        <dbReference type="EMBL" id="EGW05455.1"/>
    </source>
</evidence>